<keyword evidence="5" id="KW-1185">Reference proteome</keyword>
<protein>
    <submittedName>
        <fullName evidence="4">Cutinase-like enzyme</fullName>
    </submittedName>
</protein>
<evidence type="ECO:0000313" key="5">
    <source>
        <dbReference type="Proteomes" id="UP001182556"/>
    </source>
</evidence>
<keyword evidence="2" id="KW-1015">Disulfide bond</keyword>
<name>A0AAD9FW79_PAPLA</name>
<organism evidence="4 5">
    <name type="scientific">Papiliotrema laurentii</name>
    <name type="common">Cryptococcus laurentii</name>
    <dbReference type="NCBI Taxonomy" id="5418"/>
    <lineage>
        <taxon>Eukaryota</taxon>
        <taxon>Fungi</taxon>
        <taxon>Dikarya</taxon>
        <taxon>Basidiomycota</taxon>
        <taxon>Agaricomycotina</taxon>
        <taxon>Tremellomycetes</taxon>
        <taxon>Tremellales</taxon>
        <taxon>Rhynchogastremaceae</taxon>
        <taxon>Papiliotrema</taxon>
    </lineage>
</organism>
<feature type="chain" id="PRO_5041928931" evidence="3">
    <location>
        <begin position="21"/>
        <end position="237"/>
    </location>
</feature>
<keyword evidence="1" id="KW-0378">Hydrolase</keyword>
<proteinExistence type="predicted"/>
<dbReference type="SUPFAM" id="SSF53474">
    <property type="entry name" value="alpha/beta-Hydrolases"/>
    <property type="match status" value="1"/>
</dbReference>
<dbReference type="Proteomes" id="UP001182556">
    <property type="component" value="Unassembled WGS sequence"/>
</dbReference>
<dbReference type="AlphaFoldDB" id="A0AAD9FW79"/>
<reference evidence="4" key="1">
    <citation type="submission" date="2023-02" db="EMBL/GenBank/DDBJ databases">
        <title>Identification and recombinant expression of a fungal hydrolase from Papiliotrema laurentii that hydrolyzes apple cutin and clears colloidal polyester polyurethane.</title>
        <authorList>
            <consortium name="DOE Joint Genome Institute"/>
            <person name="Roman V.A."/>
            <person name="Bojanowski C."/>
            <person name="Crable B.R."/>
            <person name="Wagner D.N."/>
            <person name="Hung C.S."/>
            <person name="Nadeau L.J."/>
            <person name="Schratz L."/>
            <person name="Haridas S."/>
            <person name="Pangilinan J."/>
            <person name="Lipzen A."/>
            <person name="Na H."/>
            <person name="Yan M."/>
            <person name="Ng V."/>
            <person name="Grigoriev I.V."/>
            <person name="Spatafora J.W."/>
            <person name="Barlow D."/>
            <person name="Biffinger J."/>
            <person name="Kelley-Loughnane N."/>
            <person name="Varaljay V.A."/>
            <person name="Crookes-Goodson W.J."/>
        </authorList>
    </citation>
    <scope>NUCLEOTIDE SEQUENCE</scope>
    <source>
        <strain evidence="4">5307AH</strain>
    </source>
</reference>
<sequence>MKLLSLALTLAALFTSSSTAAPVDIDAVDHLLARAVSPTCSQYTIINTRGTGELQGESSGFRTMNSRVRAALSGGTIYNTVYAADFSQISTAATQDIIRQVNAGVASDPKRCFILEGYSQGAAATTNALGQLTGAAFDAVKGVFLIGNPLHQPGLACNVDQNGGTTTRNARGISASFLPGIPSNWVSKTLDVCIRGDGVCDVAFGVGITAQHLLYPLDSATQSLGTSFITKQLGGSA</sequence>
<gene>
    <name evidence="4" type="ORF">DB88DRAFT_543643</name>
</gene>
<dbReference type="Gene3D" id="3.40.50.1820">
    <property type="entry name" value="alpha/beta hydrolase"/>
    <property type="match status" value="1"/>
</dbReference>
<dbReference type="PANTHER" id="PTHR33630:SF9">
    <property type="entry name" value="CUTINASE 4"/>
    <property type="match status" value="1"/>
</dbReference>
<dbReference type="PANTHER" id="PTHR33630">
    <property type="entry name" value="CUTINASE RV1984C-RELATED-RELATED"/>
    <property type="match status" value="1"/>
</dbReference>
<dbReference type="InterPro" id="IPR000675">
    <property type="entry name" value="Cutinase/axe"/>
</dbReference>
<dbReference type="GO" id="GO:0052689">
    <property type="term" value="F:carboxylic ester hydrolase activity"/>
    <property type="evidence" value="ECO:0007669"/>
    <property type="project" value="UniProtKB-ARBA"/>
</dbReference>
<accession>A0AAD9FW79</accession>
<comment type="caution">
    <text evidence="4">The sequence shown here is derived from an EMBL/GenBank/DDBJ whole genome shotgun (WGS) entry which is preliminary data.</text>
</comment>
<dbReference type="EMBL" id="JAODAN010000001">
    <property type="protein sequence ID" value="KAK1927163.1"/>
    <property type="molecule type" value="Genomic_DNA"/>
</dbReference>
<dbReference type="Pfam" id="PF01083">
    <property type="entry name" value="Cutinase"/>
    <property type="match status" value="1"/>
</dbReference>
<evidence type="ECO:0000256" key="2">
    <source>
        <dbReference type="ARBA" id="ARBA00023157"/>
    </source>
</evidence>
<evidence type="ECO:0000256" key="1">
    <source>
        <dbReference type="ARBA" id="ARBA00022801"/>
    </source>
</evidence>
<dbReference type="SMART" id="SM01110">
    <property type="entry name" value="Cutinase"/>
    <property type="match status" value="1"/>
</dbReference>
<dbReference type="InterPro" id="IPR029058">
    <property type="entry name" value="AB_hydrolase_fold"/>
</dbReference>
<evidence type="ECO:0000313" key="4">
    <source>
        <dbReference type="EMBL" id="KAK1927163.1"/>
    </source>
</evidence>
<keyword evidence="3" id="KW-0732">Signal</keyword>
<evidence type="ECO:0000256" key="3">
    <source>
        <dbReference type="SAM" id="SignalP"/>
    </source>
</evidence>
<feature type="signal peptide" evidence="3">
    <location>
        <begin position="1"/>
        <end position="20"/>
    </location>
</feature>